<proteinExistence type="predicted"/>
<organism evidence="1 2">
    <name type="scientific">Lactiplantibacillus daowaiensis</name>
    <dbReference type="NCBI Taxonomy" id="2559918"/>
    <lineage>
        <taxon>Bacteria</taxon>
        <taxon>Bacillati</taxon>
        <taxon>Bacillota</taxon>
        <taxon>Bacilli</taxon>
        <taxon>Lactobacillales</taxon>
        <taxon>Lactobacillaceae</taxon>
        <taxon>Lactiplantibacillus</taxon>
    </lineage>
</organism>
<gene>
    <name evidence="1" type="ORF">ACFP5Y_02000</name>
</gene>
<reference evidence="2" key="1">
    <citation type="journal article" date="2019" name="Int. J. Syst. Evol. Microbiol.">
        <title>The Global Catalogue of Microorganisms (GCM) 10K type strain sequencing project: providing services to taxonomists for standard genome sequencing and annotation.</title>
        <authorList>
            <consortium name="The Broad Institute Genomics Platform"/>
            <consortium name="The Broad Institute Genome Sequencing Center for Infectious Disease"/>
            <person name="Wu L."/>
            <person name="Ma J."/>
        </authorList>
    </citation>
    <scope>NUCLEOTIDE SEQUENCE [LARGE SCALE GENOMIC DNA]</scope>
    <source>
        <strain evidence="2">CCM 8933</strain>
    </source>
</reference>
<keyword evidence="2" id="KW-1185">Reference proteome</keyword>
<sequence length="169" mass="18776">MSKWDNNLYNHLVEALINQIHQEEPDLVVTAQNVVAPNPAFPYVEYDIYDDGSGQTFENMNDEPVLVGIQMKAVSNIENEAKAIAHWLSKLFREQQPAAELAQLGIGVKRASPLPPTVDFLTSDYIFTSGTDLQIEILDGFQDNTQPGQIQAVKPTIQINKGDLKHGES</sequence>
<protein>
    <submittedName>
        <fullName evidence="1">LIC_12616 family protein</fullName>
    </submittedName>
</protein>
<evidence type="ECO:0000313" key="1">
    <source>
        <dbReference type="EMBL" id="MFC6180018.1"/>
    </source>
</evidence>
<dbReference type="NCBIfam" id="NF047498">
    <property type="entry name" value="LIC_12616_fam"/>
    <property type="match status" value="1"/>
</dbReference>
<evidence type="ECO:0000313" key="2">
    <source>
        <dbReference type="Proteomes" id="UP001596282"/>
    </source>
</evidence>
<accession>A0ABW1RX58</accession>
<dbReference type="RefSeq" id="WP_137628184.1">
    <property type="nucleotide sequence ID" value="NZ_BJDJ01000006.1"/>
</dbReference>
<dbReference type="EMBL" id="JBHSSC010000005">
    <property type="protein sequence ID" value="MFC6180018.1"/>
    <property type="molecule type" value="Genomic_DNA"/>
</dbReference>
<name>A0ABW1RX58_9LACO</name>
<dbReference type="Proteomes" id="UP001596282">
    <property type="component" value="Unassembled WGS sequence"/>
</dbReference>
<comment type="caution">
    <text evidence="1">The sequence shown here is derived from an EMBL/GenBank/DDBJ whole genome shotgun (WGS) entry which is preliminary data.</text>
</comment>